<reference evidence="1" key="2">
    <citation type="submission" date="2020-09" db="EMBL/GenBank/DDBJ databases">
        <authorList>
            <person name="Sun Q."/>
            <person name="Ohkuma M."/>
        </authorList>
    </citation>
    <scope>NUCLEOTIDE SEQUENCE</scope>
    <source>
        <strain evidence="1">JCM 14371</strain>
    </source>
</reference>
<dbReference type="AlphaFoldDB" id="A0A917PF54"/>
<protein>
    <submittedName>
        <fullName evidence="1">Uncharacterized protein</fullName>
    </submittedName>
</protein>
<sequence>MRGRIGHLAEVRSEPATLWPVTVRSARKYKLPAPPPGALGAAQVLALLQRQGGREFLATVYFGGEMKGVYRLTARGENVRAQGPSGTVSELDAAGFSDLFGRYHFVDLQPSGVLTDLGPLFG</sequence>
<organism evidence="1 2">
    <name type="scientific">Deinococcus aquiradiocola</name>
    <dbReference type="NCBI Taxonomy" id="393059"/>
    <lineage>
        <taxon>Bacteria</taxon>
        <taxon>Thermotogati</taxon>
        <taxon>Deinococcota</taxon>
        <taxon>Deinococci</taxon>
        <taxon>Deinococcales</taxon>
        <taxon>Deinococcaceae</taxon>
        <taxon>Deinococcus</taxon>
    </lineage>
</organism>
<reference evidence="1" key="1">
    <citation type="journal article" date="2014" name="Int. J. Syst. Evol. Microbiol.">
        <title>Complete genome sequence of Corynebacterium casei LMG S-19264T (=DSM 44701T), isolated from a smear-ripened cheese.</title>
        <authorList>
            <consortium name="US DOE Joint Genome Institute (JGI-PGF)"/>
            <person name="Walter F."/>
            <person name="Albersmeier A."/>
            <person name="Kalinowski J."/>
            <person name="Ruckert C."/>
        </authorList>
    </citation>
    <scope>NUCLEOTIDE SEQUENCE</scope>
    <source>
        <strain evidence="1">JCM 14371</strain>
    </source>
</reference>
<evidence type="ECO:0000313" key="2">
    <source>
        <dbReference type="Proteomes" id="UP000635726"/>
    </source>
</evidence>
<dbReference type="Proteomes" id="UP000635726">
    <property type="component" value="Unassembled WGS sequence"/>
</dbReference>
<dbReference type="EMBL" id="BMOE01000004">
    <property type="protein sequence ID" value="GGJ73546.1"/>
    <property type="molecule type" value="Genomic_DNA"/>
</dbReference>
<evidence type="ECO:0000313" key="1">
    <source>
        <dbReference type="EMBL" id="GGJ73546.1"/>
    </source>
</evidence>
<comment type="caution">
    <text evidence="1">The sequence shown here is derived from an EMBL/GenBank/DDBJ whole genome shotgun (WGS) entry which is preliminary data.</text>
</comment>
<name>A0A917PF54_9DEIO</name>
<accession>A0A917PF54</accession>
<gene>
    <name evidence="1" type="ORF">GCM10008939_17250</name>
</gene>
<keyword evidence="2" id="KW-1185">Reference proteome</keyword>
<proteinExistence type="predicted"/>